<feature type="domain" description="Large ribosomal subunit protein uL11 C-terminal" evidence="7">
    <location>
        <begin position="76"/>
        <end position="146"/>
    </location>
</feature>
<dbReference type="PANTHER" id="PTHR11661">
    <property type="entry name" value="60S RIBOSOMAL PROTEIN L12"/>
    <property type="match status" value="1"/>
</dbReference>
<dbReference type="HAMAP" id="MF_00736">
    <property type="entry name" value="Ribosomal_uL11"/>
    <property type="match status" value="1"/>
</dbReference>
<accession>A0A9C7URE1</accession>
<keyword evidence="2 6" id="KW-0689">Ribosomal protein</keyword>
<dbReference type="InterPro" id="IPR020784">
    <property type="entry name" value="Ribosomal_uL11_N"/>
</dbReference>
<evidence type="ECO:0000313" key="10">
    <source>
        <dbReference type="Proteomes" id="UP001061958"/>
    </source>
</evidence>
<dbReference type="Pfam" id="PF03946">
    <property type="entry name" value="Ribosomal_L11_N"/>
    <property type="match status" value="1"/>
</dbReference>
<dbReference type="GO" id="GO:0003735">
    <property type="term" value="F:structural constituent of ribosome"/>
    <property type="evidence" value="ECO:0007669"/>
    <property type="project" value="InterPro"/>
</dbReference>
<evidence type="ECO:0000256" key="5">
    <source>
        <dbReference type="ARBA" id="ARBA00040104"/>
    </source>
</evidence>
<dbReference type="FunFam" id="1.10.10.250:FF:000003">
    <property type="entry name" value="Mitochondrial ribosomal protein L11"/>
    <property type="match status" value="1"/>
</dbReference>
<dbReference type="CDD" id="cd00349">
    <property type="entry name" value="Ribosomal_L11"/>
    <property type="match status" value="1"/>
</dbReference>
<reference evidence="9" key="1">
    <citation type="journal article" date="2022" name="Proc. Natl. Acad. Sci. U.S.A.">
        <title>Life cycle and functional genomics of the unicellular red alga Galdieria for elucidating algal and plant evolution and industrial use.</title>
        <authorList>
            <person name="Hirooka S."/>
            <person name="Itabashi T."/>
            <person name="Ichinose T.M."/>
            <person name="Onuma R."/>
            <person name="Fujiwara T."/>
            <person name="Yamashita S."/>
            <person name="Jong L.W."/>
            <person name="Tomita R."/>
            <person name="Iwane A.H."/>
            <person name="Miyagishima S.Y."/>
        </authorList>
    </citation>
    <scope>NUCLEOTIDE SEQUENCE</scope>
    <source>
        <strain evidence="9">NBRC 102759</strain>
    </source>
</reference>
<dbReference type="OrthoDB" id="1091498at2759"/>
<evidence type="ECO:0000259" key="7">
    <source>
        <dbReference type="Pfam" id="PF00298"/>
    </source>
</evidence>
<reference evidence="9" key="2">
    <citation type="submission" date="2022-01" db="EMBL/GenBank/DDBJ databases">
        <authorList>
            <person name="Hirooka S."/>
            <person name="Miyagishima S.Y."/>
        </authorList>
    </citation>
    <scope>NUCLEOTIDE SEQUENCE</scope>
    <source>
        <strain evidence="9">NBRC 102759</strain>
    </source>
</reference>
<dbReference type="EMBL" id="BQMJ01000037">
    <property type="protein sequence ID" value="GJQ12833.1"/>
    <property type="molecule type" value="Genomic_DNA"/>
</dbReference>
<dbReference type="AlphaFoldDB" id="A0A9C7URE1"/>
<comment type="similarity">
    <text evidence="1 6">Belongs to the universal ribosomal protein uL11 family.</text>
</comment>
<evidence type="ECO:0000259" key="8">
    <source>
        <dbReference type="Pfam" id="PF03946"/>
    </source>
</evidence>
<sequence length="147" mass="16039">MASATSKGVKISLLMNIPAGKAAPGPPVGPRIGQMGLNIMQFCKDFNNATKDILEGVPIPTKIVAYTDRTYTFETRTPPVSYFLKRVAGLEKAASKPGHEIVGKIPLKAIYEIGKIKQQDEHMKYKSLEIICRSIYATAKGMGLEVE</sequence>
<dbReference type="InterPro" id="IPR000911">
    <property type="entry name" value="Ribosomal_uL11"/>
</dbReference>
<dbReference type="Pfam" id="PF00298">
    <property type="entry name" value="Ribosomal_L11"/>
    <property type="match status" value="1"/>
</dbReference>
<gene>
    <name evidence="9" type="ORF">GpartN1_g4624.t1</name>
</gene>
<keyword evidence="10" id="KW-1185">Reference proteome</keyword>
<dbReference type="GO" id="GO:0070180">
    <property type="term" value="F:large ribosomal subunit rRNA binding"/>
    <property type="evidence" value="ECO:0007669"/>
    <property type="project" value="TreeGrafter"/>
</dbReference>
<dbReference type="InterPro" id="IPR020783">
    <property type="entry name" value="Ribosomal_uL11_C"/>
</dbReference>
<comment type="caution">
    <text evidence="9">The sequence shown here is derived from an EMBL/GenBank/DDBJ whole genome shotgun (WGS) entry which is preliminary data.</text>
</comment>
<evidence type="ECO:0000256" key="4">
    <source>
        <dbReference type="ARBA" id="ARBA00035540"/>
    </source>
</evidence>
<keyword evidence="3 6" id="KW-0687">Ribonucleoprotein</keyword>
<name>A0A9C7URE1_9RHOD</name>
<feature type="domain" description="Large ribosomal subunit protein uL11 N-terminal" evidence="8">
    <location>
        <begin position="15"/>
        <end position="71"/>
    </location>
</feature>
<evidence type="ECO:0000256" key="3">
    <source>
        <dbReference type="ARBA" id="ARBA00023274"/>
    </source>
</evidence>
<evidence type="ECO:0000256" key="2">
    <source>
        <dbReference type="ARBA" id="ARBA00022980"/>
    </source>
</evidence>
<evidence type="ECO:0000256" key="6">
    <source>
        <dbReference type="RuleBase" id="RU003978"/>
    </source>
</evidence>
<dbReference type="InterPro" id="IPR036769">
    <property type="entry name" value="Ribosomal_uL11_C_sf"/>
</dbReference>
<dbReference type="Gene3D" id="3.30.1550.10">
    <property type="entry name" value="Ribosomal protein L11/L12, N-terminal domain"/>
    <property type="match status" value="1"/>
</dbReference>
<dbReference type="PANTHER" id="PTHR11661:SF1">
    <property type="entry name" value="LARGE RIBOSOMAL SUBUNIT PROTEIN UL11M"/>
    <property type="match status" value="1"/>
</dbReference>
<proteinExistence type="inferred from homology"/>
<dbReference type="InterPro" id="IPR006519">
    <property type="entry name" value="Ribosomal_uL11_bac-typ"/>
</dbReference>
<evidence type="ECO:0000256" key="1">
    <source>
        <dbReference type="ARBA" id="ARBA00010537"/>
    </source>
</evidence>
<dbReference type="GO" id="GO:0005762">
    <property type="term" value="C:mitochondrial large ribosomal subunit"/>
    <property type="evidence" value="ECO:0007669"/>
    <property type="project" value="TreeGrafter"/>
</dbReference>
<evidence type="ECO:0000313" key="9">
    <source>
        <dbReference type="EMBL" id="GJQ12833.1"/>
    </source>
</evidence>
<protein>
    <recommendedName>
        <fullName evidence="5">Large ribosomal subunit protein uL11m</fullName>
    </recommendedName>
    <alternativeName>
        <fullName evidence="4">50S ribosomal protein L11, chloroplastic</fullName>
    </alternativeName>
</protein>
<organism evidence="9 10">
    <name type="scientific">Galdieria partita</name>
    <dbReference type="NCBI Taxonomy" id="83374"/>
    <lineage>
        <taxon>Eukaryota</taxon>
        <taxon>Rhodophyta</taxon>
        <taxon>Bangiophyceae</taxon>
        <taxon>Galdieriales</taxon>
        <taxon>Galdieriaceae</taxon>
        <taxon>Galdieria</taxon>
    </lineage>
</organism>
<dbReference type="SUPFAM" id="SSF46906">
    <property type="entry name" value="Ribosomal protein L11, C-terminal domain"/>
    <property type="match status" value="1"/>
</dbReference>
<dbReference type="NCBIfam" id="TIGR01632">
    <property type="entry name" value="L11_bact"/>
    <property type="match status" value="1"/>
</dbReference>
<dbReference type="GO" id="GO:0006412">
    <property type="term" value="P:translation"/>
    <property type="evidence" value="ECO:0007669"/>
    <property type="project" value="InterPro"/>
</dbReference>
<dbReference type="Proteomes" id="UP001061958">
    <property type="component" value="Unassembled WGS sequence"/>
</dbReference>
<dbReference type="InterPro" id="IPR036796">
    <property type="entry name" value="Ribosomal_uL11_N_sf"/>
</dbReference>
<dbReference type="SMART" id="SM00649">
    <property type="entry name" value="RL11"/>
    <property type="match status" value="1"/>
</dbReference>
<dbReference type="Gene3D" id="1.10.10.250">
    <property type="entry name" value="Ribosomal protein L11, C-terminal domain"/>
    <property type="match status" value="1"/>
</dbReference>
<dbReference type="SUPFAM" id="SSF54747">
    <property type="entry name" value="Ribosomal L11/L12e N-terminal domain"/>
    <property type="match status" value="1"/>
</dbReference>